<dbReference type="InterPro" id="IPR025522">
    <property type="entry name" value="DUF4410"/>
</dbReference>
<organism evidence="1 2">
    <name type="scientific">Methylomonas defluvii</name>
    <dbReference type="NCBI Taxonomy" id="3045149"/>
    <lineage>
        <taxon>Bacteria</taxon>
        <taxon>Pseudomonadati</taxon>
        <taxon>Pseudomonadota</taxon>
        <taxon>Gammaproteobacteria</taxon>
        <taxon>Methylococcales</taxon>
        <taxon>Methylococcaceae</taxon>
        <taxon>Methylomonas</taxon>
    </lineage>
</organism>
<sequence length="168" mass="18064">MQLLSLILSLLILTACSTHQLKTLSSESVSSYGKDIKLDVSGENAEIVDKLKRYIQASLLTAGFNLVTDENATQLDVAISAFDPGNAALRLTVGFGAGRGSLVYNAKYTKNGKLLVDYDGAERFTGLEFAPGTQYEAFRNLGGEETSTLILLEEASKHIVEQATIDGK</sequence>
<keyword evidence="2" id="KW-1185">Reference proteome</keyword>
<dbReference type="Proteomes" id="UP001284537">
    <property type="component" value="Unassembled WGS sequence"/>
</dbReference>
<proteinExistence type="predicted"/>
<name>A0ABU4UI09_9GAMM</name>
<protein>
    <submittedName>
        <fullName evidence="1">DUF4410 domain-containing protein</fullName>
    </submittedName>
</protein>
<accession>A0ABU4UI09</accession>
<dbReference type="RefSeq" id="WP_033155179.1">
    <property type="nucleotide sequence ID" value="NZ_JAXARY010000018.1"/>
</dbReference>
<dbReference type="EMBL" id="JAXARY010000018">
    <property type="protein sequence ID" value="MDX8129112.1"/>
    <property type="molecule type" value="Genomic_DNA"/>
</dbReference>
<dbReference type="Pfam" id="PF14366">
    <property type="entry name" value="DUF4410"/>
    <property type="match status" value="1"/>
</dbReference>
<comment type="caution">
    <text evidence="1">The sequence shown here is derived from an EMBL/GenBank/DDBJ whole genome shotgun (WGS) entry which is preliminary data.</text>
</comment>
<evidence type="ECO:0000313" key="2">
    <source>
        <dbReference type="Proteomes" id="UP001284537"/>
    </source>
</evidence>
<gene>
    <name evidence="1" type="ORF">QLH52_17570</name>
</gene>
<evidence type="ECO:0000313" key="1">
    <source>
        <dbReference type="EMBL" id="MDX8129112.1"/>
    </source>
</evidence>
<reference evidence="1 2" key="1">
    <citation type="submission" date="2023-11" db="EMBL/GenBank/DDBJ databases">
        <authorList>
            <person name="Ouyang M.-Y."/>
        </authorList>
    </citation>
    <scope>NUCLEOTIDE SEQUENCE [LARGE SCALE GENOMIC DNA]</scope>
    <source>
        <strain evidence="1 2">OY6</strain>
    </source>
</reference>